<feature type="transmembrane region" description="Helical" evidence="1">
    <location>
        <begin position="193"/>
        <end position="211"/>
    </location>
</feature>
<keyword evidence="1" id="KW-1133">Transmembrane helix</keyword>
<name>A0ABW2YUD2_9SPHI</name>
<dbReference type="PANTHER" id="PTHR40115:SF1">
    <property type="entry name" value="INNER MEMBRANE PROTEIN WITH PEPSY TM HELIX"/>
    <property type="match status" value="1"/>
</dbReference>
<gene>
    <name evidence="2" type="ORF">ACFQZS_07860</name>
</gene>
<dbReference type="RefSeq" id="WP_377098962.1">
    <property type="nucleotide sequence ID" value="NZ_JBHTHU010000005.1"/>
</dbReference>
<dbReference type="EMBL" id="JBHTHU010000005">
    <property type="protein sequence ID" value="MFD0750052.1"/>
    <property type="molecule type" value="Genomic_DNA"/>
</dbReference>
<evidence type="ECO:0000256" key="1">
    <source>
        <dbReference type="SAM" id="Phobius"/>
    </source>
</evidence>
<keyword evidence="1" id="KW-0812">Transmembrane</keyword>
<feature type="transmembrane region" description="Helical" evidence="1">
    <location>
        <begin position="161"/>
        <end position="186"/>
    </location>
</feature>
<protein>
    <submittedName>
        <fullName evidence="2">PepSY-associated TM helix domain-containing protein</fullName>
    </submittedName>
</protein>
<dbReference type="InterPro" id="IPR032307">
    <property type="entry name" value="PepSY_TM-like_2"/>
</dbReference>
<feature type="transmembrane region" description="Helical" evidence="1">
    <location>
        <begin position="30"/>
        <end position="52"/>
    </location>
</feature>
<dbReference type="Pfam" id="PF16357">
    <property type="entry name" value="PepSY_TM_like_2"/>
    <property type="match status" value="1"/>
</dbReference>
<organism evidence="2 3">
    <name type="scientific">Mucilaginibacter calamicampi</name>
    <dbReference type="NCBI Taxonomy" id="1302352"/>
    <lineage>
        <taxon>Bacteria</taxon>
        <taxon>Pseudomonadati</taxon>
        <taxon>Bacteroidota</taxon>
        <taxon>Sphingobacteriia</taxon>
        <taxon>Sphingobacteriales</taxon>
        <taxon>Sphingobacteriaceae</taxon>
        <taxon>Mucilaginibacter</taxon>
    </lineage>
</organism>
<evidence type="ECO:0000313" key="3">
    <source>
        <dbReference type="Proteomes" id="UP001596958"/>
    </source>
</evidence>
<reference evidence="3" key="1">
    <citation type="journal article" date="2019" name="Int. J. Syst. Evol. Microbiol.">
        <title>The Global Catalogue of Microorganisms (GCM) 10K type strain sequencing project: providing services to taxonomists for standard genome sequencing and annotation.</title>
        <authorList>
            <consortium name="The Broad Institute Genomics Platform"/>
            <consortium name="The Broad Institute Genome Sequencing Center for Infectious Disease"/>
            <person name="Wu L."/>
            <person name="Ma J."/>
        </authorList>
    </citation>
    <scope>NUCLEOTIDE SEQUENCE [LARGE SCALE GENOMIC DNA]</scope>
    <source>
        <strain evidence="3">CCUG 63418</strain>
    </source>
</reference>
<evidence type="ECO:0000313" key="2">
    <source>
        <dbReference type="EMBL" id="MFD0750052.1"/>
    </source>
</evidence>
<proteinExistence type="predicted"/>
<sequence length="213" mass="23710">MTKSRTTTNAADKRPKSVLEKKTAAFSRWLHIYLSMLSFVVVLFFSVTGLTLNHANWFEGKEVEQKYSGGVPIAWVNVTDTAQIKKLEIVELLRKTYSIKGYVSDFLIQDDQLSVSFKGPGYSADAFISRKDGKFEINELKSGLGAVLNDLHKGRDTGKGWSWLIDVAAVFLILVSVSGLVMLLFLKKRKVSGLLVAILGGAICWLIYYLLVP</sequence>
<comment type="caution">
    <text evidence="2">The sequence shown here is derived from an EMBL/GenBank/DDBJ whole genome shotgun (WGS) entry which is preliminary data.</text>
</comment>
<dbReference type="PANTHER" id="PTHR40115">
    <property type="entry name" value="INNER MEMBRANE PROTEIN WITH PEPSY TM HELIX"/>
    <property type="match status" value="1"/>
</dbReference>
<dbReference type="Proteomes" id="UP001596958">
    <property type="component" value="Unassembled WGS sequence"/>
</dbReference>
<accession>A0ABW2YUD2</accession>
<keyword evidence="3" id="KW-1185">Reference proteome</keyword>
<keyword evidence="1" id="KW-0472">Membrane</keyword>